<evidence type="ECO:0000313" key="1">
    <source>
        <dbReference type="EMBL" id="RYR73135.1"/>
    </source>
</evidence>
<keyword evidence="2" id="KW-1185">Reference proteome</keyword>
<dbReference type="Gene3D" id="3.80.10.10">
    <property type="entry name" value="Ribonuclease Inhibitor"/>
    <property type="match status" value="1"/>
</dbReference>
<dbReference type="EMBL" id="SDMP01000002">
    <property type="protein sequence ID" value="RYR73135.1"/>
    <property type="molecule type" value="Genomic_DNA"/>
</dbReference>
<organism evidence="1 2">
    <name type="scientific">Arachis hypogaea</name>
    <name type="common">Peanut</name>
    <dbReference type="NCBI Taxonomy" id="3818"/>
    <lineage>
        <taxon>Eukaryota</taxon>
        <taxon>Viridiplantae</taxon>
        <taxon>Streptophyta</taxon>
        <taxon>Embryophyta</taxon>
        <taxon>Tracheophyta</taxon>
        <taxon>Spermatophyta</taxon>
        <taxon>Magnoliopsida</taxon>
        <taxon>eudicotyledons</taxon>
        <taxon>Gunneridae</taxon>
        <taxon>Pentapetalae</taxon>
        <taxon>rosids</taxon>
        <taxon>fabids</taxon>
        <taxon>Fabales</taxon>
        <taxon>Fabaceae</taxon>
        <taxon>Papilionoideae</taxon>
        <taxon>50 kb inversion clade</taxon>
        <taxon>dalbergioids sensu lato</taxon>
        <taxon>Dalbergieae</taxon>
        <taxon>Pterocarpus clade</taxon>
        <taxon>Arachis</taxon>
    </lineage>
</organism>
<gene>
    <name evidence="1" type="ORF">Ahy_A02g007465</name>
</gene>
<dbReference type="Proteomes" id="UP000289738">
    <property type="component" value="Chromosome A02"/>
</dbReference>
<dbReference type="AlphaFoldDB" id="A0A445ECZ0"/>
<evidence type="ECO:0008006" key="3">
    <source>
        <dbReference type="Google" id="ProtNLM"/>
    </source>
</evidence>
<dbReference type="InterPro" id="IPR032675">
    <property type="entry name" value="LRR_dom_sf"/>
</dbReference>
<proteinExistence type="predicted"/>
<dbReference type="InterPro" id="IPR001611">
    <property type="entry name" value="Leu-rich_rpt"/>
</dbReference>
<reference evidence="1 2" key="1">
    <citation type="submission" date="2019-01" db="EMBL/GenBank/DDBJ databases">
        <title>Sequencing of cultivated peanut Arachis hypogaea provides insights into genome evolution and oil improvement.</title>
        <authorList>
            <person name="Chen X."/>
        </authorList>
    </citation>
    <scope>NUCLEOTIDE SEQUENCE [LARGE SCALE GENOMIC DNA]</scope>
    <source>
        <strain evidence="2">cv. Fuhuasheng</strain>
        <tissue evidence="1">Leaves</tissue>
    </source>
</reference>
<dbReference type="SUPFAM" id="SSF52058">
    <property type="entry name" value="L domain-like"/>
    <property type="match status" value="1"/>
</dbReference>
<protein>
    <recommendedName>
        <fullName evidence="3">LRR receptor-like serine/threonine-protein kinase</fullName>
    </recommendedName>
</protein>
<comment type="caution">
    <text evidence="1">The sequence shown here is derived from an EMBL/GenBank/DDBJ whole genome shotgun (WGS) entry which is preliminary data.</text>
</comment>
<evidence type="ECO:0000313" key="2">
    <source>
        <dbReference type="Proteomes" id="UP000289738"/>
    </source>
</evidence>
<accession>A0A445ECZ0</accession>
<name>A0A445ECZ0_ARAHY</name>
<dbReference type="Pfam" id="PF00560">
    <property type="entry name" value="LRR_1"/>
    <property type="match status" value="1"/>
</dbReference>
<sequence>MDLSDNLVITCLLGNKLHENILVDFGKLVGLDLLALSSNNLNGIIDIEKLSSTKFELTYLDLSINQISGSLPEHIGYAMSHLNTFLSFFETISLMVQ</sequence>